<name>A0A6J5RX69_9CAUD</name>
<reference evidence="1" key="1">
    <citation type="submission" date="2020-05" db="EMBL/GenBank/DDBJ databases">
        <authorList>
            <person name="Chiriac C."/>
            <person name="Salcher M."/>
            <person name="Ghai R."/>
            <person name="Kavagutti S V."/>
        </authorList>
    </citation>
    <scope>NUCLEOTIDE SEQUENCE</scope>
</reference>
<proteinExistence type="predicted"/>
<evidence type="ECO:0000313" key="1">
    <source>
        <dbReference type="EMBL" id="CAB4196845.1"/>
    </source>
</evidence>
<dbReference type="EMBL" id="LR797252">
    <property type="protein sequence ID" value="CAB4196845.1"/>
    <property type="molecule type" value="Genomic_DNA"/>
</dbReference>
<organism evidence="1">
    <name type="scientific">uncultured Caudovirales phage</name>
    <dbReference type="NCBI Taxonomy" id="2100421"/>
    <lineage>
        <taxon>Viruses</taxon>
        <taxon>Duplodnaviria</taxon>
        <taxon>Heunggongvirae</taxon>
        <taxon>Uroviricota</taxon>
        <taxon>Caudoviricetes</taxon>
        <taxon>Peduoviridae</taxon>
        <taxon>Maltschvirus</taxon>
        <taxon>Maltschvirus maltsch</taxon>
    </lineage>
</organism>
<accession>A0A6J5RX69</accession>
<gene>
    <name evidence="1" type="ORF">UFOVP1290_365</name>
</gene>
<sequence>MDKVAKQFLNSLKCPICSAQIDMIKMRAIDFSNFACVNDKYHYNLYYQYIQVPFLVIQETVRIYDNNKLYEIFQSCDGSLSTEITVKDVDKEYRVLDKKKTLSFRYDKKLFDFSKSNRESILNRVKTILVFQ</sequence>
<protein>
    <submittedName>
        <fullName evidence="1">Uncharacterized protein</fullName>
    </submittedName>
</protein>